<feature type="transmembrane region" description="Helical" evidence="2">
    <location>
        <begin position="161"/>
        <end position="180"/>
    </location>
</feature>
<feature type="coiled-coil region" evidence="1">
    <location>
        <begin position="210"/>
        <end position="237"/>
    </location>
</feature>
<dbReference type="AlphaFoldDB" id="A0AB73T3F3"/>
<feature type="transmembrane region" description="Helical" evidence="2">
    <location>
        <begin position="6"/>
        <end position="28"/>
    </location>
</feature>
<sequence>MDNKYFWIYMLLEAVDVFAICGMWVMVLTPRYKKGCVFVVSQFILMSICVIKIGVFIPWDAYTVLISQAVTLAIVIFGFKDPLPVRLFGFAIVQMISFCSEFMARIVIIAAGKPFDWDALLWKGPTLIMPMIIMDIFSVFFAVTISWIWNSNVRTRKVAGMWYYLCLPVSQLFFLCGFTEYNVNTVMKDTVIILLGLALSSCGAMLLCVLWKWQAQREELQKEYARVQSLMEQEQIYYRDLEDRIEAFARLRHEWNNYLSALYYLSENIDSQEEALGILRHLLKVCKTDESF</sequence>
<evidence type="ECO:0000256" key="2">
    <source>
        <dbReference type="SAM" id="Phobius"/>
    </source>
</evidence>
<reference evidence="3 4" key="1">
    <citation type="submission" date="2018-05" db="EMBL/GenBank/DDBJ databases">
        <authorList>
            <person name="Goeker M."/>
            <person name="Huntemann M."/>
            <person name="Clum A."/>
            <person name="Pillay M."/>
            <person name="Palaniappan K."/>
            <person name="Varghese N."/>
            <person name="Mikhailova N."/>
            <person name="Stamatis D."/>
            <person name="Reddy T."/>
            <person name="Daum C."/>
            <person name="Shapiro N."/>
            <person name="Ivanova N."/>
            <person name="Kyrpides N."/>
            <person name="Woyke T."/>
        </authorList>
    </citation>
    <scope>NUCLEOTIDE SEQUENCE [LARGE SCALE GENOMIC DNA]</scope>
    <source>
        <strain evidence="3 4">DSM 26524</strain>
    </source>
</reference>
<comment type="caution">
    <text evidence="3">The sequence shown here is derived from an EMBL/GenBank/DDBJ whole genome shotgun (WGS) entry which is preliminary data.</text>
</comment>
<proteinExistence type="predicted"/>
<feature type="transmembrane region" description="Helical" evidence="2">
    <location>
        <begin position="192"/>
        <end position="213"/>
    </location>
</feature>
<name>A0AB73T3F3_9FIRM</name>
<evidence type="ECO:0008006" key="5">
    <source>
        <dbReference type="Google" id="ProtNLM"/>
    </source>
</evidence>
<keyword evidence="2" id="KW-1133">Transmembrane helix</keyword>
<organism evidence="3 4">
    <name type="scientific">Murimonas intestini</name>
    <dbReference type="NCBI Taxonomy" id="1337051"/>
    <lineage>
        <taxon>Bacteria</taxon>
        <taxon>Bacillati</taxon>
        <taxon>Bacillota</taxon>
        <taxon>Clostridia</taxon>
        <taxon>Lachnospirales</taxon>
        <taxon>Lachnospiraceae</taxon>
        <taxon>Murimonas</taxon>
    </lineage>
</organism>
<evidence type="ECO:0000313" key="4">
    <source>
        <dbReference type="Proteomes" id="UP000245412"/>
    </source>
</evidence>
<keyword evidence="2" id="KW-0472">Membrane</keyword>
<dbReference type="Proteomes" id="UP000245412">
    <property type="component" value="Unassembled WGS sequence"/>
</dbReference>
<dbReference type="RefSeq" id="WP_109626444.1">
    <property type="nucleotide sequence ID" value="NZ_JANKBI010000004.1"/>
</dbReference>
<keyword evidence="2" id="KW-0812">Transmembrane</keyword>
<accession>A0AB73T3F3</accession>
<feature type="transmembrane region" description="Helical" evidence="2">
    <location>
        <begin position="128"/>
        <end position="149"/>
    </location>
</feature>
<feature type="transmembrane region" description="Helical" evidence="2">
    <location>
        <begin position="87"/>
        <end position="108"/>
    </location>
</feature>
<feature type="transmembrane region" description="Helical" evidence="2">
    <location>
        <begin position="35"/>
        <end position="55"/>
    </location>
</feature>
<keyword evidence="4" id="KW-1185">Reference proteome</keyword>
<keyword evidence="1" id="KW-0175">Coiled coil</keyword>
<evidence type="ECO:0000256" key="1">
    <source>
        <dbReference type="SAM" id="Coils"/>
    </source>
</evidence>
<evidence type="ECO:0000313" key="3">
    <source>
        <dbReference type="EMBL" id="PWJ75500.1"/>
    </source>
</evidence>
<protein>
    <recommendedName>
        <fullName evidence="5">GHKL domain-containing protein</fullName>
    </recommendedName>
</protein>
<feature type="transmembrane region" description="Helical" evidence="2">
    <location>
        <begin position="61"/>
        <end position="80"/>
    </location>
</feature>
<dbReference type="EMBL" id="QGGY01000006">
    <property type="protein sequence ID" value="PWJ75500.1"/>
    <property type="molecule type" value="Genomic_DNA"/>
</dbReference>
<gene>
    <name evidence="3" type="ORF">C7383_10670</name>
</gene>